<evidence type="ECO:0008006" key="3">
    <source>
        <dbReference type="Google" id="ProtNLM"/>
    </source>
</evidence>
<proteinExistence type="predicted"/>
<dbReference type="PANTHER" id="PTHR11439">
    <property type="entry name" value="GAG-POL-RELATED RETROTRANSPOSON"/>
    <property type="match status" value="1"/>
</dbReference>
<gene>
    <name evidence="1" type="ORF">ZIOFF_026717</name>
</gene>
<sequence length="245" mass="27231">MTYYLGIEVNQREDEIFISQGYAREIVKKFKMNNSKPINTPVECGVKLSKNDGEKVDPTLVKSLVGSLQSLTCTRPDILYVVVLLSRYMKAPTTTYFTIAKRILCYIKGTTNFGLLYSSSINFKLKGYSESDWGGDIGRSLVTAASLGGRALASATCMQERGSQSHRRQNGRFYSSPVNFMSNFPFDAAPVNPIRPSTNTTFPAWQHRPNVLSGLHLVPSSPSLSGAQWILTEKAWFLTSTFDNS</sequence>
<dbReference type="PANTHER" id="PTHR11439:SF517">
    <property type="entry name" value="CYSTEINE-RICH RLK (RECEPTOR-LIKE PROTEIN KINASE) 8"/>
    <property type="match status" value="1"/>
</dbReference>
<accession>A0A8J5GZI5</accession>
<name>A0A8J5GZI5_ZINOF</name>
<dbReference type="Proteomes" id="UP000734854">
    <property type="component" value="Unassembled WGS sequence"/>
</dbReference>
<keyword evidence="2" id="KW-1185">Reference proteome</keyword>
<dbReference type="EMBL" id="JACMSC010000007">
    <property type="protein sequence ID" value="KAG6516262.1"/>
    <property type="molecule type" value="Genomic_DNA"/>
</dbReference>
<dbReference type="AlphaFoldDB" id="A0A8J5GZI5"/>
<evidence type="ECO:0000313" key="2">
    <source>
        <dbReference type="Proteomes" id="UP000734854"/>
    </source>
</evidence>
<evidence type="ECO:0000313" key="1">
    <source>
        <dbReference type="EMBL" id="KAG6516262.1"/>
    </source>
</evidence>
<organism evidence="1 2">
    <name type="scientific">Zingiber officinale</name>
    <name type="common">Ginger</name>
    <name type="synonym">Amomum zingiber</name>
    <dbReference type="NCBI Taxonomy" id="94328"/>
    <lineage>
        <taxon>Eukaryota</taxon>
        <taxon>Viridiplantae</taxon>
        <taxon>Streptophyta</taxon>
        <taxon>Embryophyta</taxon>
        <taxon>Tracheophyta</taxon>
        <taxon>Spermatophyta</taxon>
        <taxon>Magnoliopsida</taxon>
        <taxon>Liliopsida</taxon>
        <taxon>Zingiberales</taxon>
        <taxon>Zingiberaceae</taxon>
        <taxon>Zingiber</taxon>
    </lineage>
</organism>
<protein>
    <recommendedName>
        <fullName evidence="3">Mitochondrial protein</fullName>
    </recommendedName>
</protein>
<reference evidence="1 2" key="1">
    <citation type="submission" date="2020-08" db="EMBL/GenBank/DDBJ databases">
        <title>Plant Genome Project.</title>
        <authorList>
            <person name="Zhang R.-G."/>
        </authorList>
    </citation>
    <scope>NUCLEOTIDE SEQUENCE [LARGE SCALE GENOMIC DNA]</scope>
    <source>
        <tissue evidence="1">Rhizome</tissue>
    </source>
</reference>
<comment type="caution">
    <text evidence="1">The sequence shown here is derived from an EMBL/GenBank/DDBJ whole genome shotgun (WGS) entry which is preliminary data.</text>
</comment>